<feature type="coiled-coil region" evidence="1">
    <location>
        <begin position="318"/>
        <end position="352"/>
    </location>
</feature>
<protein>
    <submittedName>
        <fullName evidence="4">Uncharacterized protein</fullName>
    </submittedName>
</protein>
<gene>
    <name evidence="4" type="ORF">Poli38472_002139</name>
</gene>
<feature type="compositionally biased region" description="Basic and acidic residues" evidence="2">
    <location>
        <begin position="76"/>
        <end position="95"/>
    </location>
</feature>
<organism evidence="4 5">
    <name type="scientific">Pythium oligandrum</name>
    <name type="common">Mycoparasitic fungus</name>
    <dbReference type="NCBI Taxonomy" id="41045"/>
    <lineage>
        <taxon>Eukaryota</taxon>
        <taxon>Sar</taxon>
        <taxon>Stramenopiles</taxon>
        <taxon>Oomycota</taxon>
        <taxon>Peronosporomycetes</taxon>
        <taxon>Pythiales</taxon>
        <taxon>Pythiaceae</taxon>
        <taxon>Pythium</taxon>
    </lineage>
</organism>
<evidence type="ECO:0000256" key="1">
    <source>
        <dbReference type="SAM" id="Coils"/>
    </source>
</evidence>
<evidence type="ECO:0000313" key="4">
    <source>
        <dbReference type="EMBL" id="TMW63198.1"/>
    </source>
</evidence>
<feature type="compositionally biased region" description="Basic and acidic residues" evidence="2">
    <location>
        <begin position="12"/>
        <end position="22"/>
    </location>
</feature>
<feature type="compositionally biased region" description="Low complexity" evidence="2">
    <location>
        <begin position="171"/>
        <end position="187"/>
    </location>
</feature>
<dbReference type="Proteomes" id="UP000794436">
    <property type="component" value="Unassembled WGS sequence"/>
</dbReference>
<feature type="compositionally biased region" description="Acidic residues" evidence="2">
    <location>
        <begin position="222"/>
        <end position="231"/>
    </location>
</feature>
<evidence type="ECO:0000256" key="2">
    <source>
        <dbReference type="SAM" id="MobiDB-lite"/>
    </source>
</evidence>
<feature type="transmembrane region" description="Helical" evidence="3">
    <location>
        <begin position="434"/>
        <end position="455"/>
    </location>
</feature>
<keyword evidence="1" id="KW-0175">Coiled coil</keyword>
<keyword evidence="3" id="KW-1133">Transmembrane helix</keyword>
<feature type="region of interest" description="Disordered" evidence="2">
    <location>
        <begin position="49"/>
        <end position="108"/>
    </location>
</feature>
<proteinExistence type="predicted"/>
<name>A0A8K1CHQ9_PYTOL</name>
<dbReference type="EMBL" id="SPLM01000072">
    <property type="protein sequence ID" value="TMW63198.1"/>
    <property type="molecule type" value="Genomic_DNA"/>
</dbReference>
<accession>A0A8K1CHQ9</accession>
<keyword evidence="3" id="KW-0812">Transmembrane</keyword>
<feature type="compositionally biased region" description="Low complexity" evidence="2">
    <location>
        <begin position="49"/>
        <end position="60"/>
    </location>
</feature>
<keyword evidence="5" id="KW-1185">Reference proteome</keyword>
<dbReference type="AlphaFoldDB" id="A0A8K1CHQ9"/>
<feature type="region of interest" description="Disordered" evidence="2">
    <location>
        <begin position="216"/>
        <end position="240"/>
    </location>
</feature>
<feature type="coiled-coil region" evidence="1">
    <location>
        <begin position="260"/>
        <end position="287"/>
    </location>
</feature>
<dbReference type="OrthoDB" id="70553at2759"/>
<sequence>MRGFSHGAPDAGDDHYASHEQDELMSEMILKHRSELQKFVERTMPLVSTSTGAVGGSASSLHTGGDDSVSRLLFSSDHDHLPPRLEDDRNPHDEGYYDTPLRPARSKAGERLMQLSRTERTDRMKLAELSDVRNEKLGRAAILKWNPNAKPSHDRESRTYHGNLGGRDVAPRTPRTRSNTSPPRTTPKILREYTKDYVQKAIDFSSAGMAGIVDESESHADVEDDDDDDDLPPPSPRSLREMIERKPQGKRETKAVRKYVKHMESTIAQLVQQKDELQKNQAEFDKHASGMFPTLETLNDQLSQLVQDRLMQSQVNIKDDMDNELRSIRERLNELELETKQRRNDAEILEQKRDIDIAQVKSEIASWGTTGVLQTQKLELLTSQVRKLQQDMQESIQVIQSVTEQYRVIDKRVNSLQVNSSNGSIEPQPQQRRLQFYLLAAFLVLVIAVGVGVLFGNECSGRSGRCHPLT</sequence>
<feature type="coiled-coil region" evidence="1">
    <location>
        <begin position="378"/>
        <end position="405"/>
    </location>
</feature>
<feature type="region of interest" description="Disordered" evidence="2">
    <location>
        <begin position="147"/>
        <end position="189"/>
    </location>
</feature>
<keyword evidence="3" id="KW-0472">Membrane</keyword>
<feature type="region of interest" description="Disordered" evidence="2">
    <location>
        <begin position="1"/>
        <end position="23"/>
    </location>
</feature>
<reference evidence="4" key="1">
    <citation type="submission" date="2019-03" db="EMBL/GenBank/DDBJ databases">
        <title>Long read genome sequence of the mycoparasitic Pythium oligandrum ATCC 38472 isolated from sugarbeet rhizosphere.</title>
        <authorList>
            <person name="Gaulin E."/>
        </authorList>
    </citation>
    <scope>NUCLEOTIDE SEQUENCE</scope>
    <source>
        <strain evidence="4">ATCC 38472_TT</strain>
    </source>
</reference>
<evidence type="ECO:0000313" key="5">
    <source>
        <dbReference type="Proteomes" id="UP000794436"/>
    </source>
</evidence>
<comment type="caution">
    <text evidence="4">The sequence shown here is derived from an EMBL/GenBank/DDBJ whole genome shotgun (WGS) entry which is preliminary data.</text>
</comment>
<evidence type="ECO:0000256" key="3">
    <source>
        <dbReference type="SAM" id="Phobius"/>
    </source>
</evidence>